<sequence>MAKQMLIDAIRGKKTPRAPWVPYAGVHCAFVIGEPADKFLQDPKLLAKGVVETAKKYKADGIPLVFDLSVESASMGLEIKWWPDNVPSVQSHPLSDKTVEEAGLKVPGPEDGRWPVLFEAAALAKPQLDEMDCALMGLACGPLTLASHLAGVRIFTDVYKNKAKAHEILKFCAEVVEKSAESYCKMGCDIVAIVDPVASQIKDETFREFVHPYCQAAIATIHRYGKTSSFFICGDATKVMESVCKIGTHGFAIDEQLNMNFVRDLARKHGVGFGGNLKLTLALSLGILSPREDAIVSLAAGGNHGFVFAPG</sequence>
<evidence type="ECO:0000259" key="1">
    <source>
        <dbReference type="Pfam" id="PF01208"/>
    </source>
</evidence>
<accession>A0A1B7LIC1</accession>
<dbReference type="InterPro" id="IPR038071">
    <property type="entry name" value="UROD/MetE-like_sf"/>
</dbReference>
<dbReference type="PANTHER" id="PTHR47099">
    <property type="entry name" value="METHYLCOBAMIDE:COM METHYLTRANSFERASE MTBA"/>
    <property type="match status" value="1"/>
</dbReference>
<keyword evidence="3" id="KW-1185">Reference proteome</keyword>
<dbReference type="EMBL" id="LYVF01000040">
    <property type="protein sequence ID" value="OAT86131.1"/>
    <property type="molecule type" value="Genomic_DNA"/>
</dbReference>
<gene>
    <name evidence="2" type="ORF">A6M21_04255</name>
</gene>
<dbReference type="Pfam" id="PF01208">
    <property type="entry name" value="URO-D"/>
    <property type="match status" value="1"/>
</dbReference>
<dbReference type="OrthoDB" id="9780425at2"/>
<dbReference type="Gene3D" id="3.20.20.210">
    <property type="match status" value="1"/>
</dbReference>
<evidence type="ECO:0000313" key="3">
    <source>
        <dbReference type="Proteomes" id="UP000078532"/>
    </source>
</evidence>
<dbReference type="PANTHER" id="PTHR47099:SF1">
    <property type="entry name" value="METHYLCOBAMIDE:COM METHYLTRANSFERASE MTBA"/>
    <property type="match status" value="1"/>
</dbReference>
<evidence type="ECO:0000313" key="2">
    <source>
        <dbReference type="EMBL" id="OAT86131.1"/>
    </source>
</evidence>
<dbReference type="STRING" id="1838280.A6M21_04255"/>
<dbReference type="InterPro" id="IPR052024">
    <property type="entry name" value="Methanogen_methyltrans"/>
</dbReference>
<proteinExistence type="predicted"/>
<dbReference type="RefSeq" id="WP_066666435.1">
    <property type="nucleotide sequence ID" value="NZ_LYVF01000040.1"/>
</dbReference>
<dbReference type="InterPro" id="IPR000257">
    <property type="entry name" value="Uroporphyrinogen_deCOase"/>
</dbReference>
<dbReference type="GO" id="GO:0004853">
    <property type="term" value="F:uroporphyrinogen decarboxylase activity"/>
    <property type="evidence" value="ECO:0007669"/>
    <property type="project" value="InterPro"/>
</dbReference>
<dbReference type="Proteomes" id="UP000078532">
    <property type="component" value="Unassembled WGS sequence"/>
</dbReference>
<protein>
    <recommendedName>
        <fullName evidence="1">Uroporphyrinogen decarboxylase (URO-D) domain-containing protein</fullName>
    </recommendedName>
</protein>
<dbReference type="SUPFAM" id="SSF51726">
    <property type="entry name" value="UROD/MetE-like"/>
    <property type="match status" value="1"/>
</dbReference>
<organism evidence="2 3">
    <name type="scientific">Desulfotomaculum copahuensis</name>
    <dbReference type="NCBI Taxonomy" id="1838280"/>
    <lineage>
        <taxon>Bacteria</taxon>
        <taxon>Bacillati</taxon>
        <taxon>Bacillota</taxon>
        <taxon>Clostridia</taxon>
        <taxon>Eubacteriales</taxon>
        <taxon>Desulfotomaculaceae</taxon>
        <taxon>Desulfotomaculum</taxon>
    </lineage>
</organism>
<comment type="caution">
    <text evidence="2">The sequence shown here is derived from an EMBL/GenBank/DDBJ whole genome shotgun (WGS) entry which is preliminary data.</text>
</comment>
<reference evidence="2 3" key="1">
    <citation type="submission" date="2016-04" db="EMBL/GenBank/DDBJ databases">
        <authorList>
            <person name="Evans L.H."/>
            <person name="Alamgir A."/>
            <person name="Owens N."/>
            <person name="Weber N.D."/>
            <person name="Virtaneva K."/>
            <person name="Barbian K."/>
            <person name="Babar A."/>
            <person name="Rosenke K."/>
        </authorList>
    </citation>
    <scope>NUCLEOTIDE SEQUENCE [LARGE SCALE GENOMIC DNA]</scope>
    <source>
        <strain evidence="2 3">LMa1</strain>
    </source>
</reference>
<feature type="domain" description="Uroporphyrinogen decarboxylase (URO-D)" evidence="1">
    <location>
        <begin position="3"/>
        <end position="311"/>
    </location>
</feature>
<name>A0A1B7LIC1_9FIRM</name>
<dbReference type="GO" id="GO:0006779">
    <property type="term" value="P:porphyrin-containing compound biosynthetic process"/>
    <property type="evidence" value="ECO:0007669"/>
    <property type="project" value="InterPro"/>
</dbReference>
<dbReference type="AlphaFoldDB" id="A0A1B7LIC1"/>